<feature type="region of interest" description="Disordered" evidence="10">
    <location>
        <begin position="59"/>
        <end position="95"/>
    </location>
</feature>
<keyword evidence="4" id="KW-1003">Cell membrane</keyword>
<evidence type="ECO:0000256" key="8">
    <source>
        <dbReference type="ARBA" id="ARBA00022989"/>
    </source>
</evidence>
<protein>
    <submittedName>
        <fullName evidence="12">Energy transducer TonB</fullName>
    </submittedName>
</protein>
<keyword evidence="3" id="KW-0813">Transport</keyword>
<evidence type="ECO:0000259" key="11">
    <source>
        <dbReference type="PROSITE" id="PS52015"/>
    </source>
</evidence>
<feature type="domain" description="TonB C-terminal" evidence="11">
    <location>
        <begin position="139"/>
        <end position="223"/>
    </location>
</feature>
<evidence type="ECO:0000313" key="13">
    <source>
        <dbReference type="Proteomes" id="UP001606099"/>
    </source>
</evidence>
<dbReference type="InterPro" id="IPR051045">
    <property type="entry name" value="TonB-dependent_transducer"/>
</dbReference>
<evidence type="ECO:0000256" key="10">
    <source>
        <dbReference type="SAM" id="MobiDB-lite"/>
    </source>
</evidence>
<dbReference type="PANTHER" id="PTHR33446">
    <property type="entry name" value="PROTEIN TONB-RELATED"/>
    <property type="match status" value="1"/>
</dbReference>
<dbReference type="EMBL" id="JBIGHZ010000004">
    <property type="protein sequence ID" value="MFG6448787.1"/>
    <property type="molecule type" value="Genomic_DNA"/>
</dbReference>
<evidence type="ECO:0000256" key="4">
    <source>
        <dbReference type="ARBA" id="ARBA00022475"/>
    </source>
</evidence>
<organism evidence="12 13">
    <name type="scientific">Roseateles rivi</name>
    <dbReference type="NCBI Taxonomy" id="3299028"/>
    <lineage>
        <taxon>Bacteria</taxon>
        <taxon>Pseudomonadati</taxon>
        <taxon>Pseudomonadota</taxon>
        <taxon>Betaproteobacteria</taxon>
        <taxon>Burkholderiales</taxon>
        <taxon>Sphaerotilaceae</taxon>
        <taxon>Roseateles</taxon>
    </lineage>
</organism>
<evidence type="ECO:0000313" key="12">
    <source>
        <dbReference type="EMBL" id="MFG6448787.1"/>
    </source>
</evidence>
<dbReference type="Proteomes" id="UP001606099">
    <property type="component" value="Unassembled WGS sequence"/>
</dbReference>
<comment type="similarity">
    <text evidence="2">Belongs to the TonB family.</text>
</comment>
<dbReference type="Gene3D" id="3.30.2420.10">
    <property type="entry name" value="TonB"/>
    <property type="match status" value="1"/>
</dbReference>
<keyword evidence="6" id="KW-0812">Transmembrane</keyword>
<evidence type="ECO:0000256" key="7">
    <source>
        <dbReference type="ARBA" id="ARBA00022927"/>
    </source>
</evidence>
<evidence type="ECO:0000256" key="3">
    <source>
        <dbReference type="ARBA" id="ARBA00022448"/>
    </source>
</evidence>
<proteinExistence type="inferred from homology"/>
<dbReference type="RefSeq" id="WP_394461355.1">
    <property type="nucleotide sequence ID" value="NZ_JBIGHZ010000004.1"/>
</dbReference>
<evidence type="ECO:0000256" key="6">
    <source>
        <dbReference type="ARBA" id="ARBA00022692"/>
    </source>
</evidence>
<accession>A0ABW7FWU6</accession>
<evidence type="ECO:0000256" key="1">
    <source>
        <dbReference type="ARBA" id="ARBA00004383"/>
    </source>
</evidence>
<name>A0ABW7FWU6_9BURK</name>
<evidence type="ECO:0000256" key="5">
    <source>
        <dbReference type="ARBA" id="ARBA00022519"/>
    </source>
</evidence>
<keyword evidence="13" id="KW-1185">Reference proteome</keyword>
<dbReference type="SUPFAM" id="SSF74653">
    <property type="entry name" value="TolA/TonB C-terminal domain"/>
    <property type="match status" value="1"/>
</dbReference>
<keyword evidence="8" id="KW-1133">Transmembrane helix</keyword>
<dbReference type="PANTHER" id="PTHR33446:SF2">
    <property type="entry name" value="PROTEIN TONB"/>
    <property type="match status" value="1"/>
</dbReference>
<sequence>MNRKLLHAACLGVGLLMAGDIGAQALGDVEKKAKLTDAERAKRDAEKVYQWIKFHAEKSPPLRAEPNKSEPKPEIKGSRASAAARSAQAVAPAPAPQTAVAAPAASAPASEATGVAAAPPSAVSAELPRPAPQLAAAPAPEVQLQLLKRVEPEYPRQLITTQRSGVVALRFTVLPSGEVDQPEVTASPHRRLSTAALDAVRQWRFAPIPVARTVAVEVGFRLE</sequence>
<evidence type="ECO:0000256" key="9">
    <source>
        <dbReference type="ARBA" id="ARBA00023136"/>
    </source>
</evidence>
<dbReference type="Pfam" id="PF03544">
    <property type="entry name" value="TonB_C"/>
    <property type="match status" value="1"/>
</dbReference>
<keyword evidence="5" id="KW-0997">Cell inner membrane</keyword>
<evidence type="ECO:0000256" key="2">
    <source>
        <dbReference type="ARBA" id="ARBA00006555"/>
    </source>
</evidence>
<keyword evidence="9" id="KW-0472">Membrane</keyword>
<feature type="compositionally biased region" description="Basic and acidic residues" evidence="10">
    <location>
        <begin position="59"/>
        <end position="77"/>
    </location>
</feature>
<dbReference type="InterPro" id="IPR006260">
    <property type="entry name" value="TonB/TolA_C"/>
</dbReference>
<comment type="caution">
    <text evidence="12">The sequence shown here is derived from an EMBL/GenBank/DDBJ whole genome shotgun (WGS) entry which is preliminary data.</text>
</comment>
<keyword evidence="7" id="KW-0653">Protein transport</keyword>
<feature type="compositionally biased region" description="Low complexity" evidence="10">
    <location>
        <begin position="78"/>
        <end position="95"/>
    </location>
</feature>
<dbReference type="PROSITE" id="PS52015">
    <property type="entry name" value="TONB_CTD"/>
    <property type="match status" value="1"/>
</dbReference>
<dbReference type="NCBIfam" id="TIGR01352">
    <property type="entry name" value="tonB_Cterm"/>
    <property type="match status" value="1"/>
</dbReference>
<reference evidence="12 13" key="1">
    <citation type="submission" date="2024-08" db="EMBL/GenBank/DDBJ databases">
        <authorList>
            <person name="Lu H."/>
        </authorList>
    </citation>
    <scope>NUCLEOTIDE SEQUENCE [LARGE SCALE GENOMIC DNA]</scope>
    <source>
        <strain evidence="12 13">BYS180W</strain>
    </source>
</reference>
<comment type="subcellular location">
    <subcellularLocation>
        <location evidence="1">Cell inner membrane</location>
        <topology evidence="1">Single-pass membrane protein</topology>
        <orientation evidence="1">Periplasmic side</orientation>
    </subcellularLocation>
</comment>
<dbReference type="InterPro" id="IPR037682">
    <property type="entry name" value="TonB_C"/>
</dbReference>
<gene>
    <name evidence="12" type="ORF">ACG0Z6_11130</name>
</gene>